<evidence type="ECO:0000313" key="1">
    <source>
        <dbReference type="EMBL" id="WAL61609.1"/>
    </source>
</evidence>
<dbReference type="EMBL" id="CP113797">
    <property type="protein sequence ID" value="WAL61609.1"/>
    <property type="molecule type" value="Genomic_DNA"/>
</dbReference>
<dbReference type="RefSeq" id="WP_268611619.1">
    <property type="nucleotide sequence ID" value="NZ_CP113797.1"/>
</dbReference>
<dbReference type="KEGG" id="tsin:OXH18_06385"/>
<keyword evidence="2" id="KW-1185">Reference proteome</keyword>
<sequence length="85" mass="10022">MDQLSPQSSSSADRSPQIISIPRCDRWQAYHRLQELHIPCICLEDGRLQVEITSPHAAVQLWSVMQQLTRPRQQLSNWLERCWHM</sequence>
<proteinExistence type="predicted"/>
<organism evidence="1 2">
    <name type="scientific">Thermocoleostomius sinensis A174</name>
    <dbReference type="NCBI Taxonomy" id="2016057"/>
    <lineage>
        <taxon>Bacteria</taxon>
        <taxon>Bacillati</taxon>
        <taxon>Cyanobacteriota</taxon>
        <taxon>Cyanophyceae</taxon>
        <taxon>Oculatellales</taxon>
        <taxon>Oculatellaceae</taxon>
        <taxon>Thermocoleostomius</taxon>
    </lineage>
</organism>
<dbReference type="Proteomes" id="UP001163152">
    <property type="component" value="Chromosome"/>
</dbReference>
<gene>
    <name evidence="1" type="ORF">OXH18_06385</name>
</gene>
<dbReference type="AlphaFoldDB" id="A0A9E9C8N8"/>
<evidence type="ECO:0000313" key="2">
    <source>
        <dbReference type="Proteomes" id="UP001163152"/>
    </source>
</evidence>
<reference evidence="1" key="1">
    <citation type="submission" date="2022-12" db="EMBL/GenBank/DDBJ databases">
        <title>Polyphasic identification of a Novel Hot-Spring Cyanobacterium Ocullathermofonsia sinensis gen nov. sp. nov. and Genomic Insights on its Adaptations to the Thermal Habitat.</title>
        <authorList>
            <person name="Daroch M."/>
            <person name="Tang J."/>
            <person name="Jiang Y."/>
        </authorList>
    </citation>
    <scope>NUCLEOTIDE SEQUENCE</scope>
    <source>
        <strain evidence="1">PKUAC-SCTA174</strain>
    </source>
</reference>
<dbReference type="InterPro" id="IPR054637">
    <property type="entry name" value="Asr1405_Asl0597-like"/>
</dbReference>
<protein>
    <submittedName>
        <fullName evidence="1">Uncharacterized protein</fullName>
    </submittedName>
</protein>
<accession>A0A9E9C8N8</accession>
<name>A0A9E9C8N8_9CYAN</name>
<dbReference type="NCBIfam" id="NF045598">
    <property type="entry name" value="asr1405_asl0597"/>
    <property type="match status" value="1"/>
</dbReference>